<dbReference type="InterPro" id="IPR029759">
    <property type="entry name" value="GPX_AS"/>
</dbReference>
<dbReference type="InterPro" id="IPR000889">
    <property type="entry name" value="Glutathione_peroxidase"/>
</dbReference>
<proteinExistence type="inferred from homology"/>
<evidence type="ECO:0000256" key="3">
    <source>
        <dbReference type="ARBA" id="ARBA00023002"/>
    </source>
</evidence>
<evidence type="ECO:0000256" key="2">
    <source>
        <dbReference type="ARBA" id="ARBA00022559"/>
    </source>
</evidence>
<dbReference type="RefSeq" id="WP_345031676.1">
    <property type="nucleotide sequence ID" value="NZ_BAABEY010000033.1"/>
</dbReference>
<dbReference type="CDD" id="cd00340">
    <property type="entry name" value="GSH_Peroxidase"/>
    <property type="match status" value="1"/>
</dbReference>
<evidence type="ECO:0000256" key="1">
    <source>
        <dbReference type="ARBA" id="ARBA00006926"/>
    </source>
</evidence>
<keyword evidence="6" id="KW-1185">Reference proteome</keyword>
<name>A0ABP8M8G5_9BACT</name>
<dbReference type="GO" id="GO:0004601">
    <property type="term" value="F:peroxidase activity"/>
    <property type="evidence" value="ECO:0007669"/>
    <property type="project" value="UniProtKB-KW"/>
</dbReference>
<sequence length="193" mass="21646">MDYIKTVFIMLGSLLSGLFADKSEINAITSHDVAKGSLYEFKMTPLDGGKPIDLSVYKGKKVVILNTASKCGFTKQYADWEAFYEKHGDKVVVLGFPANNFGGQEPGSNQEIAEFCQKNFGVSFPMFEKIDVVGENQHPLYKWLSTKSLNGFNDKEPTWNFCKYVVDEKGNLTHFFASKIKPDDKEFLKAVGL</sequence>
<dbReference type="PANTHER" id="PTHR11592">
    <property type="entry name" value="GLUTATHIONE PEROXIDASE"/>
    <property type="match status" value="1"/>
</dbReference>
<organism evidence="5 6">
    <name type="scientific">Ravibacter arvi</name>
    <dbReference type="NCBI Taxonomy" id="2051041"/>
    <lineage>
        <taxon>Bacteria</taxon>
        <taxon>Pseudomonadati</taxon>
        <taxon>Bacteroidota</taxon>
        <taxon>Cytophagia</taxon>
        <taxon>Cytophagales</taxon>
        <taxon>Spirosomataceae</taxon>
        <taxon>Ravibacter</taxon>
    </lineage>
</organism>
<dbReference type="PIRSF" id="PIRSF000303">
    <property type="entry name" value="Glutathion_perox"/>
    <property type="match status" value="1"/>
</dbReference>
<dbReference type="InterPro" id="IPR036249">
    <property type="entry name" value="Thioredoxin-like_sf"/>
</dbReference>
<accession>A0ABP8M8G5</accession>
<dbReference type="EMBL" id="BAABEY010000033">
    <property type="protein sequence ID" value="GAA4444856.1"/>
    <property type="molecule type" value="Genomic_DNA"/>
</dbReference>
<dbReference type="PROSITE" id="PS51355">
    <property type="entry name" value="GLUTATHIONE_PEROXID_3"/>
    <property type="match status" value="1"/>
</dbReference>
<dbReference type="PROSITE" id="PS00460">
    <property type="entry name" value="GLUTATHIONE_PEROXID_1"/>
    <property type="match status" value="1"/>
</dbReference>
<dbReference type="SUPFAM" id="SSF52833">
    <property type="entry name" value="Thioredoxin-like"/>
    <property type="match status" value="1"/>
</dbReference>
<dbReference type="Proteomes" id="UP001501508">
    <property type="component" value="Unassembled WGS sequence"/>
</dbReference>
<evidence type="ECO:0000256" key="4">
    <source>
        <dbReference type="RuleBase" id="RU000499"/>
    </source>
</evidence>
<reference evidence="6" key="1">
    <citation type="journal article" date="2019" name="Int. J. Syst. Evol. Microbiol.">
        <title>The Global Catalogue of Microorganisms (GCM) 10K type strain sequencing project: providing services to taxonomists for standard genome sequencing and annotation.</title>
        <authorList>
            <consortium name="The Broad Institute Genomics Platform"/>
            <consortium name="The Broad Institute Genome Sequencing Center for Infectious Disease"/>
            <person name="Wu L."/>
            <person name="Ma J."/>
        </authorList>
    </citation>
    <scope>NUCLEOTIDE SEQUENCE [LARGE SCALE GENOMIC DNA]</scope>
    <source>
        <strain evidence="6">JCM 31920</strain>
    </source>
</reference>
<dbReference type="Pfam" id="PF00255">
    <property type="entry name" value="GSHPx"/>
    <property type="match status" value="1"/>
</dbReference>
<dbReference type="PRINTS" id="PR01011">
    <property type="entry name" value="GLUTPROXDASE"/>
</dbReference>
<gene>
    <name evidence="5" type="ORF">GCM10023091_35610</name>
</gene>
<keyword evidence="2 4" id="KW-0575">Peroxidase</keyword>
<comment type="caution">
    <text evidence="5">The sequence shown here is derived from an EMBL/GenBank/DDBJ whole genome shotgun (WGS) entry which is preliminary data.</text>
</comment>
<evidence type="ECO:0000313" key="6">
    <source>
        <dbReference type="Proteomes" id="UP001501508"/>
    </source>
</evidence>
<comment type="similarity">
    <text evidence="1 4">Belongs to the glutathione peroxidase family.</text>
</comment>
<keyword evidence="3 4" id="KW-0560">Oxidoreductase</keyword>
<evidence type="ECO:0000313" key="5">
    <source>
        <dbReference type="EMBL" id="GAA4444856.1"/>
    </source>
</evidence>
<protein>
    <recommendedName>
        <fullName evidence="4">Glutathione peroxidase</fullName>
    </recommendedName>
</protein>
<dbReference type="Gene3D" id="3.40.30.10">
    <property type="entry name" value="Glutaredoxin"/>
    <property type="match status" value="1"/>
</dbReference>
<dbReference type="PANTHER" id="PTHR11592:SF78">
    <property type="entry name" value="GLUTATHIONE PEROXIDASE"/>
    <property type="match status" value="1"/>
</dbReference>